<dbReference type="InterPro" id="IPR003961">
    <property type="entry name" value="FN3_dom"/>
</dbReference>
<dbReference type="NCBIfam" id="NF041518">
    <property type="entry name" value="choice_anch_Q"/>
    <property type="match status" value="1"/>
</dbReference>
<dbReference type="PROSITE" id="PS50853">
    <property type="entry name" value="FN3"/>
    <property type="match status" value="1"/>
</dbReference>
<sequence>MKTQILLIFTLITTLSYAQTRIASGINGPVGIQVIDDYVYTLNNSSLIRYNKSEVSTSYELVSNISSSTNGYNLWREGNYLFMPFTGIKGVNVSGVIPTIPIQQINVTSTISTVFHYNNELYYTGSNPSNSSQHELRKVTGINSSVFVASLPVAHQNITDVTLDGSTLYFVFNNLSTGKIYKIDLSATTPAAQIVKSGLPAPWGIHFVDDYLYFTSNLTNGQIRKIHKSGAGSVYYIGQPIQSPRGIDIDGQDIYVASVGSSLQGIYKYTDANLTPNCVAPSNVFKTIDDETTTTISWNGVYGALSYDVTYVNAGDDVSTGTTITGITTTSTVLSGLTNGNEYDVYVKTNCTSATTSDYSNYINFTQLISSQRPIIYVDYTASGSNDGSSWADAFTDLQDALTTVSEGSKIWIAKGTYKASASNRDATFDILKENVSIYGGFAGTENSIEDRVLGTNATILSGDLNNNDVNVSDFPSNYGNSTRNGDNSYHLINITATGESLLLDGLTISDAHTNVSATETGGAIIKDKSIYNLTLKNCIIKDNVSRNTNAGLLAEFELNNPTGQRASLVIENCQFINNMSREGSGIYMHAKIDTNVDVTITNTLFDSNVAADLSDSNKGYGASVAWIRSIGANADVNVNIVNNTYVNNIENTTTFIAGKGSTLAISKSGPSDGAINATISNSIFWGNKDLTTTGNVVNSVNALNESLPNSLAIYNSIDERNFIGNAITHKASINYSNPLFVNAANSNFTLQTGSPAINTGDNTKIPTSITKDLLGNQRIFDTTVDMGVYEFGSSVLGVNDNFNVFKSDVTVYPNPTVSNLNIKMDSNLKRAIVYSVLGNKVLETTSKKITTSNLKSGLYLIKIEDENGTVSTKKFIKK</sequence>
<protein>
    <recommendedName>
        <fullName evidence="3">Fibronectin type-III domain-containing protein</fullName>
    </recommendedName>
</protein>
<dbReference type="InterPro" id="IPR059226">
    <property type="entry name" value="Choice_anch_Q_dom"/>
</dbReference>
<dbReference type="InterPro" id="IPR036116">
    <property type="entry name" value="FN3_sf"/>
</dbReference>
<proteinExistence type="predicted"/>
<gene>
    <name evidence="4" type="ORF">BTO15_03310</name>
</gene>
<dbReference type="InterPro" id="IPR013783">
    <property type="entry name" value="Ig-like_fold"/>
</dbReference>
<dbReference type="Gene3D" id="2.60.40.10">
    <property type="entry name" value="Immunoglobulins"/>
    <property type="match status" value="1"/>
</dbReference>
<evidence type="ECO:0000313" key="5">
    <source>
        <dbReference type="Proteomes" id="UP000232721"/>
    </source>
</evidence>
<evidence type="ECO:0000256" key="1">
    <source>
        <dbReference type="ARBA" id="ARBA00022729"/>
    </source>
</evidence>
<dbReference type="Proteomes" id="UP000232721">
    <property type="component" value="Chromosome"/>
</dbReference>
<name>A0ABN5F1V2_9FLAO</name>
<organism evidence="4 5">
    <name type="scientific">Polaribacter sejongensis</name>
    <dbReference type="NCBI Taxonomy" id="985043"/>
    <lineage>
        <taxon>Bacteria</taxon>
        <taxon>Pseudomonadati</taxon>
        <taxon>Bacteroidota</taxon>
        <taxon>Flavobacteriia</taxon>
        <taxon>Flavobacteriales</taxon>
        <taxon>Flavobacteriaceae</taxon>
    </lineage>
</organism>
<evidence type="ECO:0000259" key="3">
    <source>
        <dbReference type="PROSITE" id="PS50853"/>
    </source>
</evidence>
<dbReference type="InterPro" id="IPR026444">
    <property type="entry name" value="Secre_tail"/>
</dbReference>
<dbReference type="Pfam" id="PF18962">
    <property type="entry name" value="Por_Secre_tail"/>
    <property type="match status" value="1"/>
</dbReference>
<dbReference type="SUPFAM" id="SSF51126">
    <property type="entry name" value="Pectin lyase-like"/>
    <property type="match status" value="1"/>
</dbReference>
<feature type="domain" description="Fibronectin type-III" evidence="3">
    <location>
        <begin position="280"/>
        <end position="371"/>
    </location>
</feature>
<evidence type="ECO:0000256" key="2">
    <source>
        <dbReference type="SAM" id="SignalP"/>
    </source>
</evidence>
<dbReference type="InterPro" id="IPR011050">
    <property type="entry name" value="Pectin_lyase_fold/virulence"/>
</dbReference>
<dbReference type="Gene3D" id="2.120.10.30">
    <property type="entry name" value="TolB, C-terminal domain"/>
    <property type="match status" value="1"/>
</dbReference>
<dbReference type="RefSeq" id="WP_208890401.1">
    <property type="nucleotide sequence ID" value="NZ_CP019336.1"/>
</dbReference>
<keyword evidence="1 2" id="KW-0732">Signal</keyword>
<dbReference type="SUPFAM" id="SSF49265">
    <property type="entry name" value="Fibronectin type III"/>
    <property type="match status" value="1"/>
</dbReference>
<dbReference type="Gene3D" id="2.160.20.10">
    <property type="entry name" value="Single-stranded right-handed beta-helix, Pectin lyase-like"/>
    <property type="match status" value="1"/>
</dbReference>
<feature type="chain" id="PRO_5046728318" description="Fibronectin type-III domain-containing protein" evidence="2">
    <location>
        <begin position="19"/>
        <end position="879"/>
    </location>
</feature>
<dbReference type="SUPFAM" id="SSF63825">
    <property type="entry name" value="YWTD domain"/>
    <property type="match status" value="1"/>
</dbReference>
<feature type="signal peptide" evidence="2">
    <location>
        <begin position="1"/>
        <end position="18"/>
    </location>
</feature>
<reference evidence="4 5" key="1">
    <citation type="submission" date="2017-02" db="EMBL/GenBank/DDBJ databases">
        <title>Trade-off between light-utilization and light-protection in marine flavobacteria.</title>
        <authorList>
            <person name="Kumagai Y."/>
            <person name="Yoshizawa S."/>
            <person name="Kogure K."/>
            <person name="Iwasaki W."/>
        </authorList>
    </citation>
    <scope>NUCLEOTIDE SEQUENCE [LARGE SCALE GENOMIC DNA]</scope>
    <source>
        <strain evidence="4 5">KCTC 23670</strain>
    </source>
</reference>
<evidence type="ECO:0000313" key="4">
    <source>
        <dbReference type="EMBL" id="AUC21197.1"/>
    </source>
</evidence>
<dbReference type="NCBIfam" id="TIGR04183">
    <property type="entry name" value="Por_Secre_tail"/>
    <property type="match status" value="1"/>
</dbReference>
<dbReference type="EMBL" id="CP019336">
    <property type="protein sequence ID" value="AUC21197.1"/>
    <property type="molecule type" value="Genomic_DNA"/>
</dbReference>
<dbReference type="InterPro" id="IPR011042">
    <property type="entry name" value="6-blade_b-propeller_TolB-like"/>
</dbReference>
<dbReference type="InterPro" id="IPR012334">
    <property type="entry name" value="Pectin_lyas_fold"/>
</dbReference>
<accession>A0ABN5F1V2</accession>
<keyword evidence="5" id="KW-1185">Reference proteome</keyword>